<keyword evidence="1" id="KW-0812">Transmembrane</keyword>
<dbReference type="PANTHER" id="PTHR31302">
    <property type="entry name" value="TRANSMEMBRANE PROTEIN WITH METALLOPHOSPHOESTERASE DOMAIN-RELATED"/>
    <property type="match status" value="1"/>
</dbReference>
<feature type="transmembrane region" description="Helical" evidence="1">
    <location>
        <begin position="71"/>
        <end position="95"/>
    </location>
</feature>
<dbReference type="Gene3D" id="3.60.21.10">
    <property type="match status" value="1"/>
</dbReference>
<gene>
    <name evidence="3" type="ORF">NM04_19730</name>
</gene>
<evidence type="ECO:0000313" key="4">
    <source>
        <dbReference type="Proteomes" id="UP000283254"/>
    </source>
</evidence>
<dbReference type="InterPro" id="IPR029052">
    <property type="entry name" value="Metallo-depent_PP-like"/>
</dbReference>
<feature type="transmembrane region" description="Helical" evidence="1">
    <location>
        <begin position="6"/>
        <end position="23"/>
    </location>
</feature>
<keyword evidence="1" id="KW-0472">Membrane</keyword>
<feature type="transmembrane region" description="Helical" evidence="1">
    <location>
        <begin position="102"/>
        <end position="122"/>
    </location>
</feature>
<comment type="caution">
    <text evidence="3">The sequence shown here is derived from an EMBL/GenBank/DDBJ whole genome shotgun (WGS) entry which is preliminary data.</text>
</comment>
<sequence length="369" mass="40522">MFSLILNGIGTLMHFYVAHRLYALAPIRTRVKARWWWLGAVVVWAVYLLGVRLGDAALDWRWWPGQFAMTWLGILFVMTQYLLLADLVTGFGLWLRNWAPRILAAGAIAGVSVSAFAIFQAVRAPAIVEYELPLAGLPQELDGMTLVAISDTHLGAQRRAAWLGKRVDQINALEPAAVVMLGDQVEDEPINDDQLAPVLRRLRAPLGVWAVTGNHEYYGDAGGTIAEFSAGGVKWLRDERVEIAPGLHLAGLDDIGRAMHGGDIYAGLARTIPNRAEGATILLAHIPAPGLVERAAREGVSLMLSGHTHGGQIWPFNYLVKREFPHLVGVHREGDMQLVISRGAGGWGPRMRLWQPGEILKLTLRSPQT</sequence>
<dbReference type="InterPro" id="IPR004843">
    <property type="entry name" value="Calcineurin-like_PHP"/>
</dbReference>
<organism evidence="3 4">
    <name type="scientific">Massilia aurea</name>
    <dbReference type="NCBI Taxonomy" id="373040"/>
    <lineage>
        <taxon>Bacteria</taxon>
        <taxon>Pseudomonadati</taxon>
        <taxon>Pseudomonadota</taxon>
        <taxon>Betaproteobacteria</taxon>
        <taxon>Burkholderiales</taxon>
        <taxon>Oxalobacteraceae</taxon>
        <taxon>Telluria group</taxon>
        <taxon>Massilia</taxon>
    </lineage>
</organism>
<dbReference type="CDD" id="cd07385">
    <property type="entry name" value="MPP_YkuE_C"/>
    <property type="match status" value="1"/>
</dbReference>
<dbReference type="PANTHER" id="PTHR31302:SF0">
    <property type="entry name" value="TRANSMEMBRANE PROTEIN WITH METALLOPHOSPHOESTERASE DOMAIN"/>
    <property type="match status" value="1"/>
</dbReference>
<dbReference type="RefSeq" id="WP_123071153.1">
    <property type="nucleotide sequence ID" value="NZ_JSAB01000240.1"/>
</dbReference>
<dbReference type="OrthoDB" id="9780884at2"/>
<keyword evidence="4" id="KW-1185">Reference proteome</keyword>
<feature type="transmembrane region" description="Helical" evidence="1">
    <location>
        <begin position="35"/>
        <end position="51"/>
    </location>
</feature>
<dbReference type="Pfam" id="PF00149">
    <property type="entry name" value="Metallophos"/>
    <property type="match status" value="1"/>
</dbReference>
<dbReference type="InterPro" id="IPR051158">
    <property type="entry name" value="Metallophosphoesterase_sf"/>
</dbReference>
<dbReference type="SUPFAM" id="SSF56300">
    <property type="entry name" value="Metallo-dependent phosphatases"/>
    <property type="match status" value="1"/>
</dbReference>
<proteinExistence type="predicted"/>
<dbReference type="Proteomes" id="UP000283254">
    <property type="component" value="Unassembled WGS sequence"/>
</dbReference>
<dbReference type="GO" id="GO:0016787">
    <property type="term" value="F:hydrolase activity"/>
    <property type="evidence" value="ECO:0007669"/>
    <property type="project" value="InterPro"/>
</dbReference>
<protein>
    <recommendedName>
        <fullName evidence="2">Calcineurin-like phosphoesterase domain-containing protein</fullName>
    </recommendedName>
</protein>
<dbReference type="EMBL" id="JSAB01000240">
    <property type="protein sequence ID" value="RNF29098.1"/>
    <property type="molecule type" value="Genomic_DNA"/>
</dbReference>
<feature type="domain" description="Calcineurin-like phosphoesterase" evidence="2">
    <location>
        <begin position="144"/>
        <end position="310"/>
    </location>
</feature>
<evidence type="ECO:0000256" key="1">
    <source>
        <dbReference type="SAM" id="Phobius"/>
    </source>
</evidence>
<evidence type="ECO:0000259" key="2">
    <source>
        <dbReference type="Pfam" id="PF00149"/>
    </source>
</evidence>
<evidence type="ECO:0000313" key="3">
    <source>
        <dbReference type="EMBL" id="RNF29098.1"/>
    </source>
</evidence>
<name>A0A422QGL3_9BURK</name>
<keyword evidence="1" id="KW-1133">Transmembrane helix</keyword>
<reference evidence="3" key="1">
    <citation type="submission" date="2014-10" db="EMBL/GenBank/DDBJ databases">
        <title>Massilia sp. genome.</title>
        <authorList>
            <person name="Xu B."/>
            <person name="Dai L."/>
            <person name="Huang Z."/>
        </authorList>
    </citation>
    <scope>NUCLEOTIDE SEQUENCE [LARGE SCALE GENOMIC DNA]</scope>
    <source>
        <strain evidence="3">CFS-1</strain>
    </source>
</reference>
<dbReference type="AlphaFoldDB" id="A0A422QGL3"/>
<accession>A0A422QGL3</accession>